<dbReference type="Proteomes" id="UP000488299">
    <property type="component" value="Unassembled WGS sequence"/>
</dbReference>
<dbReference type="PANTHER" id="PTHR37937:SF1">
    <property type="entry name" value="CONJUGATIVE TRANSFER: DNA TRANSPORT"/>
    <property type="match status" value="1"/>
</dbReference>
<dbReference type="GO" id="GO:0005886">
    <property type="term" value="C:plasma membrane"/>
    <property type="evidence" value="ECO:0007669"/>
    <property type="project" value="UniProtKB-SubCell"/>
</dbReference>
<feature type="transmembrane region" description="Helical" evidence="6">
    <location>
        <begin position="16"/>
        <end position="36"/>
    </location>
</feature>
<evidence type="ECO:0000256" key="4">
    <source>
        <dbReference type="ARBA" id="ARBA00022989"/>
    </source>
</evidence>
<keyword evidence="2" id="KW-1003">Cell membrane</keyword>
<dbReference type="Pfam" id="PF14293">
    <property type="entry name" value="YWFCY"/>
    <property type="match status" value="1"/>
</dbReference>
<feature type="domain" description="YWFCY" evidence="8">
    <location>
        <begin position="14"/>
        <end position="152"/>
    </location>
</feature>
<evidence type="ECO:0000313" key="10">
    <source>
        <dbReference type="Proteomes" id="UP000488299"/>
    </source>
</evidence>
<evidence type="ECO:0000256" key="2">
    <source>
        <dbReference type="ARBA" id="ARBA00022475"/>
    </source>
</evidence>
<feature type="transmembrane region" description="Helical" evidence="6">
    <location>
        <begin position="97"/>
        <end position="116"/>
    </location>
</feature>
<dbReference type="EMBL" id="WELI01000015">
    <property type="protein sequence ID" value="KAB7726443.1"/>
    <property type="molecule type" value="Genomic_DNA"/>
</dbReference>
<protein>
    <submittedName>
        <fullName evidence="9">TraM recognition domain-containing protein</fullName>
    </submittedName>
</protein>
<keyword evidence="4 6" id="KW-1133">Transmembrane helix</keyword>
<keyword evidence="3 6" id="KW-0812">Transmembrane</keyword>
<dbReference type="InterPro" id="IPR027417">
    <property type="entry name" value="P-loop_NTPase"/>
</dbReference>
<dbReference type="CDD" id="cd01127">
    <property type="entry name" value="TrwB_TraG_TraD_VirD4"/>
    <property type="match status" value="1"/>
</dbReference>
<evidence type="ECO:0000256" key="6">
    <source>
        <dbReference type="SAM" id="Phobius"/>
    </source>
</evidence>
<name>A0A7J5TUP9_9BACT</name>
<reference evidence="9 10" key="1">
    <citation type="submission" date="2019-10" db="EMBL/GenBank/DDBJ databases">
        <title>Rudanella paleaurantiibacter sp. nov., isolated from sludge.</title>
        <authorList>
            <person name="Xu S.Q."/>
        </authorList>
    </citation>
    <scope>NUCLEOTIDE SEQUENCE [LARGE SCALE GENOMIC DNA]</scope>
    <source>
        <strain evidence="9 10">HX-22-17</strain>
    </source>
</reference>
<dbReference type="Gene3D" id="3.40.50.300">
    <property type="entry name" value="P-loop containing nucleotide triphosphate hydrolases"/>
    <property type="match status" value="1"/>
</dbReference>
<feature type="transmembrane region" description="Helical" evidence="6">
    <location>
        <begin position="122"/>
        <end position="142"/>
    </location>
</feature>
<dbReference type="InterPro" id="IPR032689">
    <property type="entry name" value="TraG-D_C"/>
</dbReference>
<comment type="subcellular location">
    <subcellularLocation>
        <location evidence="1">Cell membrane</location>
        <topology evidence="1">Multi-pass membrane protein</topology>
    </subcellularLocation>
</comment>
<comment type="caution">
    <text evidence="9">The sequence shown here is derived from an EMBL/GenBank/DDBJ whole genome shotgun (WGS) entry which is preliminary data.</text>
</comment>
<keyword evidence="10" id="KW-1185">Reference proteome</keyword>
<organism evidence="9 10">
    <name type="scientific">Rudanella paleaurantiibacter</name>
    <dbReference type="NCBI Taxonomy" id="2614655"/>
    <lineage>
        <taxon>Bacteria</taxon>
        <taxon>Pseudomonadati</taxon>
        <taxon>Bacteroidota</taxon>
        <taxon>Cytophagia</taxon>
        <taxon>Cytophagales</taxon>
        <taxon>Cytophagaceae</taxon>
        <taxon>Rudanella</taxon>
    </lineage>
</organism>
<dbReference type="InterPro" id="IPR051539">
    <property type="entry name" value="T4SS-coupling_protein"/>
</dbReference>
<feature type="transmembrane region" description="Helical" evidence="6">
    <location>
        <begin position="67"/>
        <end position="85"/>
    </location>
</feature>
<sequence length="725" mass="82907">MPEMTNKEREGHTQTVELFIIAAIGLLILHCLWYCYEVVYSNSWLQEYFYSGLSILNERLELFKNPLITKALVLLLLFLYAIGSKGKIDPSIGRHQVLRYASVGLLLFLGSVPLLYAKALVAPLAVDVLYIGLTLAGTMQLIKGGQYLSRILFTRSPNDIFNDTNEEFPQNETLVQNEFSIHFQTLYAYKGAWRRGLVNIVNPFRSVIVLGLQGSGKTFAILIQALWQSMYKGYVTYVYDFKFPDLTLEAYNAYRKTIAENTYAWTPADQLADRKHRNDPLIPKFYVLNFDDIEYSHRCNPIDADGMTDVMDAYEAAQTVMLNLNRTWAQKQGEFFPESAINFLTSVLWYLRTVSLKYRGLCAVEEAKPANQQNPQRLATYARLSKCCTFPHTLEFINRRYDETFALMERYPEVEIYVRPFIDARDGGAMEQLEGQISSVRIPMARLSSPTLYWVMTGSDFTLDINNPNDPKILCTGNNPERTAIYGTAFSLYTARLMKLVNRKGRLKSALFWDELPTMFLKGLDLLIATARSNKVATWLGIQDFEQLTRDYGEKEAKVIMNLGANVFAGTVVYETAEKLSRRFGKTNQTKESITYSKNDTTINVSQQLTEMIPAAKISRLKQGEFVGQFVDNFGEEFDLKTFKAFIGVEEQQMKKAHQLPPMLDLDSIIRDVYGVEPADTTPAMRQVFKTQLLQDNYRRVKEDIQLLVDCEVAEFGIVFKERKG</sequence>
<dbReference type="AlphaFoldDB" id="A0A7J5TUP9"/>
<evidence type="ECO:0000256" key="3">
    <source>
        <dbReference type="ARBA" id="ARBA00022692"/>
    </source>
</evidence>
<accession>A0A7J5TUP9</accession>
<evidence type="ECO:0000313" key="9">
    <source>
        <dbReference type="EMBL" id="KAB7726443.1"/>
    </source>
</evidence>
<dbReference type="Pfam" id="PF12696">
    <property type="entry name" value="TraG-D_C"/>
    <property type="match status" value="1"/>
</dbReference>
<proteinExistence type="predicted"/>
<gene>
    <name evidence="9" type="ORF">F5984_24285</name>
</gene>
<dbReference type="InterPro" id="IPR025988">
    <property type="entry name" value="YWFCY_dom"/>
</dbReference>
<dbReference type="SUPFAM" id="SSF52540">
    <property type="entry name" value="P-loop containing nucleoside triphosphate hydrolases"/>
    <property type="match status" value="1"/>
</dbReference>
<evidence type="ECO:0000259" key="8">
    <source>
        <dbReference type="Pfam" id="PF14293"/>
    </source>
</evidence>
<evidence type="ECO:0000259" key="7">
    <source>
        <dbReference type="Pfam" id="PF12696"/>
    </source>
</evidence>
<dbReference type="PANTHER" id="PTHR37937">
    <property type="entry name" value="CONJUGATIVE TRANSFER: DNA TRANSPORT"/>
    <property type="match status" value="1"/>
</dbReference>
<feature type="domain" description="TraD/TraG TraM recognition site" evidence="7">
    <location>
        <begin position="511"/>
        <end position="622"/>
    </location>
</feature>
<keyword evidence="5 6" id="KW-0472">Membrane</keyword>
<evidence type="ECO:0000256" key="1">
    <source>
        <dbReference type="ARBA" id="ARBA00004651"/>
    </source>
</evidence>
<evidence type="ECO:0000256" key="5">
    <source>
        <dbReference type="ARBA" id="ARBA00023136"/>
    </source>
</evidence>